<feature type="region of interest" description="Disordered" evidence="6">
    <location>
        <begin position="28"/>
        <end position="51"/>
    </location>
</feature>
<keyword evidence="4" id="KW-0862">Zinc</keyword>
<evidence type="ECO:0000256" key="5">
    <source>
        <dbReference type="ARBA" id="ARBA00023242"/>
    </source>
</evidence>
<dbReference type="EMBL" id="CAJNOC010004655">
    <property type="protein sequence ID" value="CAF1029239.1"/>
    <property type="molecule type" value="Genomic_DNA"/>
</dbReference>
<dbReference type="PANTHER" id="PTHR46481:SF10">
    <property type="entry name" value="ZINC FINGER BED DOMAIN-CONTAINING PROTEIN 39"/>
    <property type="match status" value="1"/>
</dbReference>
<dbReference type="GO" id="GO:0005634">
    <property type="term" value="C:nucleus"/>
    <property type="evidence" value="ECO:0007669"/>
    <property type="project" value="UniProtKB-SubCell"/>
</dbReference>
<keyword evidence="5" id="KW-0539">Nucleus</keyword>
<dbReference type="InterPro" id="IPR012337">
    <property type="entry name" value="RNaseH-like_sf"/>
</dbReference>
<dbReference type="AlphaFoldDB" id="A0A814IVY7"/>
<feature type="region of interest" description="Disordered" evidence="6">
    <location>
        <begin position="106"/>
        <end position="129"/>
    </location>
</feature>
<dbReference type="InterPro" id="IPR008906">
    <property type="entry name" value="HATC_C_dom"/>
</dbReference>
<feature type="region of interest" description="Disordered" evidence="6">
    <location>
        <begin position="141"/>
        <end position="175"/>
    </location>
</feature>
<dbReference type="OrthoDB" id="1607513at2759"/>
<gene>
    <name evidence="8" type="ORF">OXX778_LOCUS17782</name>
</gene>
<organism evidence="8 9">
    <name type="scientific">Brachionus calyciflorus</name>
    <dbReference type="NCBI Taxonomy" id="104777"/>
    <lineage>
        <taxon>Eukaryota</taxon>
        <taxon>Metazoa</taxon>
        <taxon>Spiralia</taxon>
        <taxon>Gnathifera</taxon>
        <taxon>Rotifera</taxon>
        <taxon>Eurotatoria</taxon>
        <taxon>Monogononta</taxon>
        <taxon>Pseudotrocha</taxon>
        <taxon>Ploima</taxon>
        <taxon>Brachionidae</taxon>
        <taxon>Brachionus</taxon>
    </lineage>
</organism>
<comment type="subcellular location">
    <subcellularLocation>
        <location evidence="1">Nucleus</location>
    </subcellularLocation>
</comment>
<dbReference type="SUPFAM" id="SSF53098">
    <property type="entry name" value="Ribonuclease H-like"/>
    <property type="match status" value="1"/>
</dbReference>
<name>A0A814IVY7_9BILA</name>
<dbReference type="GO" id="GO:0046983">
    <property type="term" value="F:protein dimerization activity"/>
    <property type="evidence" value="ECO:0007669"/>
    <property type="project" value="InterPro"/>
</dbReference>
<dbReference type="GO" id="GO:0008270">
    <property type="term" value="F:zinc ion binding"/>
    <property type="evidence" value="ECO:0007669"/>
    <property type="project" value="UniProtKB-KW"/>
</dbReference>
<proteinExistence type="predicted"/>
<evidence type="ECO:0000256" key="4">
    <source>
        <dbReference type="ARBA" id="ARBA00022833"/>
    </source>
</evidence>
<accession>A0A814IVY7</accession>
<dbReference type="PANTHER" id="PTHR46481">
    <property type="entry name" value="ZINC FINGER BED DOMAIN-CONTAINING PROTEIN 4"/>
    <property type="match status" value="1"/>
</dbReference>
<reference evidence="8" key="1">
    <citation type="submission" date="2021-02" db="EMBL/GenBank/DDBJ databases">
        <authorList>
            <person name="Nowell W R."/>
        </authorList>
    </citation>
    <scope>NUCLEOTIDE SEQUENCE</scope>
    <source>
        <strain evidence="8">Ploen Becks lab</strain>
    </source>
</reference>
<sequence>MSETPCSSNYFTSSKRKEVSVYFNEGTQKMPKLNSPNSEIDSQRPDVETIESDDEILSSIKQRLISKKLSKNDGNAENLVEIDFENSFEISLIIEDEIDDAVTKNEKKNVSRTKSLISNSSNDSSDDVTIDTKYLRNSRRSDLKKRVENEEQDEESNDDEEENDEDEEDEVKTDRMSSGVWQYFKSFSNEIGEYTICQVEGCEKNGSPIRIVENEYLLKIFEAICPEFKVPCRKTIVKLLRTCYESQKGKMGKAIEKVQSIVLTTDCWKSIQNFEYIGVKAHLIDSEFRKKNLTITTRHITGGKSLKNIAEFLKQIMSEFNISHKVKYIVTDNVITMKNGIEKILIKERIPCYAHLLNLMIERVFKKFKQLAGKNYEEESEELDESEIKDSEIDENEDDKKKNCLDILRVIKKCKSIVGLFNHSTELKEKLYEVQNSKNQPNKMLINCVSTRWNSEYLVVQRILEQMENVNEVLYNNNKHNHLCLRLSEKNLLKKISEVFEPFYNLTKKMSSERYPSINVIFYSIFSLRKKYKSNVADLCAKTKFLKSSILESVNFYVNEYKLLLNKTIILANFLTPNRKKFAIVDDPNERQSFIDFSKNAIFEILEINGNYSIAQPVKTANLDDSFDDNNYLPQPADQIENYETLKKEIETYEIDSNCEKESLLYRKSHKNDLPNLSNIAINLLGIPGSTTPSERLFSKCKFQFFDRRNRISPENLEALMFLCENKNEVIHEWDWSEI</sequence>
<protein>
    <recommendedName>
        <fullName evidence="7">HAT C-terminal dimerisation domain-containing protein</fullName>
    </recommendedName>
</protein>
<keyword evidence="3" id="KW-0863">Zinc-finger</keyword>
<evidence type="ECO:0000256" key="2">
    <source>
        <dbReference type="ARBA" id="ARBA00022723"/>
    </source>
</evidence>
<feature type="compositionally biased region" description="Acidic residues" evidence="6">
    <location>
        <begin position="150"/>
        <end position="171"/>
    </location>
</feature>
<evidence type="ECO:0000259" key="7">
    <source>
        <dbReference type="Pfam" id="PF05699"/>
    </source>
</evidence>
<feature type="domain" description="HAT C-terminal dimerisation" evidence="7">
    <location>
        <begin position="646"/>
        <end position="723"/>
    </location>
</feature>
<dbReference type="InterPro" id="IPR052035">
    <property type="entry name" value="ZnF_BED_domain_contain"/>
</dbReference>
<evidence type="ECO:0000256" key="3">
    <source>
        <dbReference type="ARBA" id="ARBA00022771"/>
    </source>
</evidence>
<evidence type="ECO:0000313" key="8">
    <source>
        <dbReference type="EMBL" id="CAF1029239.1"/>
    </source>
</evidence>
<keyword evidence="2" id="KW-0479">Metal-binding</keyword>
<evidence type="ECO:0000256" key="1">
    <source>
        <dbReference type="ARBA" id="ARBA00004123"/>
    </source>
</evidence>
<dbReference type="Pfam" id="PF05699">
    <property type="entry name" value="Dimer_Tnp_hAT"/>
    <property type="match status" value="1"/>
</dbReference>
<evidence type="ECO:0000313" key="9">
    <source>
        <dbReference type="Proteomes" id="UP000663879"/>
    </source>
</evidence>
<evidence type="ECO:0000256" key="6">
    <source>
        <dbReference type="SAM" id="MobiDB-lite"/>
    </source>
</evidence>
<comment type="caution">
    <text evidence="8">The sequence shown here is derived from an EMBL/GenBank/DDBJ whole genome shotgun (WGS) entry which is preliminary data.</text>
</comment>
<keyword evidence="9" id="KW-1185">Reference proteome</keyword>
<dbReference type="Proteomes" id="UP000663879">
    <property type="component" value="Unassembled WGS sequence"/>
</dbReference>